<reference evidence="12" key="1">
    <citation type="journal article" date="2019" name="Int. J. Syst. Evol. Microbiol.">
        <title>The Global Catalogue of Microorganisms (GCM) 10K type strain sequencing project: providing services to taxonomists for standard genome sequencing and annotation.</title>
        <authorList>
            <consortium name="The Broad Institute Genomics Platform"/>
            <consortium name="The Broad Institute Genome Sequencing Center for Infectious Disease"/>
            <person name="Wu L."/>
            <person name="Ma J."/>
        </authorList>
    </citation>
    <scope>NUCLEOTIDE SEQUENCE [LARGE SCALE GENOMIC DNA]</scope>
    <source>
        <strain evidence="12">CCM 7435</strain>
    </source>
</reference>
<keyword evidence="6" id="KW-0862">Zinc</keyword>
<dbReference type="PANTHER" id="PTHR30616:SF2">
    <property type="entry name" value="PURINE NUCLEOSIDE PHOSPHORYLASE LACC1"/>
    <property type="match status" value="1"/>
</dbReference>
<evidence type="ECO:0000256" key="7">
    <source>
        <dbReference type="ARBA" id="ARBA00047989"/>
    </source>
</evidence>
<evidence type="ECO:0000256" key="10">
    <source>
        <dbReference type="RuleBase" id="RU361274"/>
    </source>
</evidence>
<comment type="catalytic activity">
    <reaction evidence="7">
        <text>adenosine + H2O + H(+) = inosine + NH4(+)</text>
        <dbReference type="Rhea" id="RHEA:24408"/>
        <dbReference type="ChEBI" id="CHEBI:15377"/>
        <dbReference type="ChEBI" id="CHEBI:15378"/>
        <dbReference type="ChEBI" id="CHEBI:16335"/>
        <dbReference type="ChEBI" id="CHEBI:17596"/>
        <dbReference type="ChEBI" id="CHEBI:28938"/>
        <dbReference type="EC" id="3.5.4.4"/>
    </reaction>
    <physiologicalReaction direction="left-to-right" evidence="7">
        <dbReference type="Rhea" id="RHEA:24409"/>
    </physiologicalReaction>
</comment>
<comment type="catalytic activity">
    <reaction evidence="1">
        <text>inosine + phosphate = alpha-D-ribose 1-phosphate + hypoxanthine</text>
        <dbReference type="Rhea" id="RHEA:27646"/>
        <dbReference type="ChEBI" id="CHEBI:17368"/>
        <dbReference type="ChEBI" id="CHEBI:17596"/>
        <dbReference type="ChEBI" id="CHEBI:43474"/>
        <dbReference type="ChEBI" id="CHEBI:57720"/>
        <dbReference type="EC" id="2.4.2.1"/>
    </reaction>
    <physiologicalReaction direction="left-to-right" evidence="1">
        <dbReference type="Rhea" id="RHEA:27647"/>
    </physiologicalReaction>
</comment>
<comment type="caution">
    <text evidence="11">The sequence shown here is derived from an EMBL/GenBank/DDBJ whole genome shotgun (WGS) entry which is preliminary data.</text>
</comment>
<keyword evidence="3" id="KW-0808">Transferase</keyword>
<evidence type="ECO:0000256" key="9">
    <source>
        <dbReference type="ARBA" id="ARBA00049893"/>
    </source>
</evidence>
<proteinExistence type="inferred from homology"/>
<dbReference type="InterPro" id="IPR038371">
    <property type="entry name" value="Cu_polyphenol_OxRdtase_sf"/>
</dbReference>
<comment type="catalytic activity">
    <reaction evidence="8">
        <text>adenosine + phosphate = alpha-D-ribose 1-phosphate + adenine</text>
        <dbReference type="Rhea" id="RHEA:27642"/>
        <dbReference type="ChEBI" id="CHEBI:16335"/>
        <dbReference type="ChEBI" id="CHEBI:16708"/>
        <dbReference type="ChEBI" id="CHEBI:43474"/>
        <dbReference type="ChEBI" id="CHEBI:57720"/>
        <dbReference type="EC" id="2.4.2.1"/>
    </reaction>
    <physiologicalReaction direction="left-to-right" evidence="8">
        <dbReference type="Rhea" id="RHEA:27643"/>
    </physiologicalReaction>
</comment>
<evidence type="ECO:0000313" key="11">
    <source>
        <dbReference type="EMBL" id="MFD2143351.1"/>
    </source>
</evidence>
<dbReference type="SUPFAM" id="SSF64438">
    <property type="entry name" value="CNF1/YfiH-like putative cysteine hydrolases"/>
    <property type="match status" value="1"/>
</dbReference>
<comment type="similarity">
    <text evidence="2 10">Belongs to the purine nucleoside phosphorylase YfiH/LACC1 family.</text>
</comment>
<gene>
    <name evidence="11" type="primary">pgeF</name>
    <name evidence="11" type="ORF">ACFSNC_23325</name>
</gene>
<evidence type="ECO:0000256" key="6">
    <source>
        <dbReference type="ARBA" id="ARBA00022833"/>
    </source>
</evidence>
<dbReference type="EMBL" id="JBHUHD010000001">
    <property type="protein sequence ID" value="MFD2143351.1"/>
    <property type="molecule type" value="Genomic_DNA"/>
</dbReference>
<evidence type="ECO:0000313" key="12">
    <source>
        <dbReference type="Proteomes" id="UP001597299"/>
    </source>
</evidence>
<comment type="catalytic activity">
    <reaction evidence="9">
        <text>S-methyl-5'-thioadenosine + phosphate = 5-(methylsulfanyl)-alpha-D-ribose 1-phosphate + adenine</text>
        <dbReference type="Rhea" id="RHEA:11852"/>
        <dbReference type="ChEBI" id="CHEBI:16708"/>
        <dbReference type="ChEBI" id="CHEBI:17509"/>
        <dbReference type="ChEBI" id="CHEBI:43474"/>
        <dbReference type="ChEBI" id="CHEBI:58533"/>
        <dbReference type="EC" id="2.4.2.28"/>
    </reaction>
    <physiologicalReaction direction="left-to-right" evidence="9">
        <dbReference type="Rhea" id="RHEA:11853"/>
    </physiologicalReaction>
</comment>
<keyword evidence="12" id="KW-1185">Reference proteome</keyword>
<dbReference type="PANTHER" id="PTHR30616">
    <property type="entry name" value="UNCHARACTERIZED PROTEIN YFIH"/>
    <property type="match status" value="1"/>
</dbReference>
<dbReference type="InterPro" id="IPR011324">
    <property type="entry name" value="Cytotoxic_necrot_fac-like_cat"/>
</dbReference>
<accession>A0ABW4Z418</accession>
<dbReference type="Proteomes" id="UP001597299">
    <property type="component" value="Unassembled WGS sequence"/>
</dbReference>
<evidence type="ECO:0000256" key="4">
    <source>
        <dbReference type="ARBA" id="ARBA00022723"/>
    </source>
</evidence>
<evidence type="ECO:0000256" key="2">
    <source>
        <dbReference type="ARBA" id="ARBA00007353"/>
    </source>
</evidence>
<evidence type="ECO:0000256" key="1">
    <source>
        <dbReference type="ARBA" id="ARBA00000553"/>
    </source>
</evidence>
<dbReference type="InterPro" id="IPR003730">
    <property type="entry name" value="Cu_polyphenol_OxRdtase"/>
</dbReference>
<evidence type="ECO:0000256" key="3">
    <source>
        <dbReference type="ARBA" id="ARBA00022679"/>
    </source>
</evidence>
<keyword evidence="5" id="KW-0378">Hydrolase</keyword>
<dbReference type="Gene3D" id="3.60.140.10">
    <property type="entry name" value="CNF1/YfiH-like putative cysteine hydrolases"/>
    <property type="match status" value="1"/>
</dbReference>
<sequence length="254" mass="26714">MKVESPALKALPGIRHAFFTREGGVSEGIYAGLNGGTGSSDVPGNVVENRARMAAALDVPPTHFLTCWQVHSPDCLLARAPWGERPKADALATDTPGIAISVSIADCGPVLFADAEAGVVGAAHAGWKGAVGGVLDSTVARMEELGARRERIVAAIGPLIRQPSYEVGPDFVANVTALDAGNDRFLAPSERPGHAMFDLPGYIAARLARLGVGTVEDLGLDTYADEARFYSYRRATHRGEPDYGRLIAAITLVP</sequence>
<name>A0ABW4Z418_9HYPH</name>
<organism evidence="11 12">
    <name type="scientific">Ancylobacter oerskovii</name>
    <dbReference type="NCBI Taxonomy" id="459519"/>
    <lineage>
        <taxon>Bacteria</taxon>
        <taxon>Pseudomonadati</taxon>
        <taxon>Pseudomonadota</taxon>
        <taxon>Alphaproteobacteria</taxon>
        <taxon>Hyphomicrobiales</taxon>
        <taxon>Xanthobacteraceae</taxon>
        <taxon>Ancylobacter</taxon>
    </lineage>
</organism>
<protein>
    <recommendedName>
        <fullName evidence="10">Purine nucleoside phosphorylase</fullName>
    </recommendedName>
</protein>
<dbReference type="NCBIfam" id="TIGR00726">
    <property type="entry name" value="peptidoglycan editing factor PgeF"/>
    <property type="match status" value="1"/>
</dbReference>
<dbReference type="Pfam" id="PF02578">
    <property type="entry name" value="Cu-oxidase_4"/>
    <property type="match status" value="1"/>
</dbReference>
<evidence type="ECO:0000256" key="5">
    <source>
        <dbReference type="ARBA" id="ARBA00022801"/>
    </source>
</evidence>
<keyword evidence="4" id="KW-0479">Metal-binding</keyword>
<evidence type="ECO:0000256" key="8">
    <source>
        <dbReference type="ARBA" id="ARBA00048968"/>
    </source>
</evidence>
<dbReference type="CDD" id="cd16833">
    <property type="entry name" value="YfiH"/>
    <property type="match status" value="1"/>
</dbReference>
<dbReference type="RefSeq" id="WP_213355572.1">
    <property type="nucleotide sequence ID" value="NZ_JAHBGB010000044.1"/>
</dbReference>